<dbReference type="InterPro" id="IPR052897">
    <property type="entry name" value="Sec-Metab_Biosynth_Hydrolase"/>
</dbReference>
<evidence type="ECO:0000313" key="3">
    <source>
        <dbReference type="EMBL" id="EPF19172.1"/>
    </source>
</evidence>
<dbReference type="PATRIC" id="fig|566551.4.peg.828"/>
<evidence type="ECO:0000256" key="1">
    <source>
        <dbReference type="SAM" id="SignalP"/>
    </source>
</evidence>
<gene>
    <name evidence="3" type="ORF">HMPREF0201_00901</name>
</gene>
<dbReference type="Pfam" id="PF12697">
    <property type="entry name" value="Abhydrolase_6"/>
    <property type="match status" value="1"/>
</dbReference>
<feature type="chain" id="PRO_5004522322" description="AB hydrolase-1 domain-containing protein" evidence="1">
    <location>
        <begin position="29"/>
        <end position="259"/>
    </location>
</feature>
<dbReference type="SUPFAM" id="SSF53474">
    <property type="entry name" value="alpha/beta-Hydrolases"/>
    <property type="match status" value="1"/>
</dbReference>
<name>S3JG61_9ENTR</name>
<keyword evidence="1" id="KW-0732">Signal</keyword>
<feature type="signal peptide" evidence="1">
    <location>
        <begin position="1"/>
        <end position="28"/>
    </location>
</feature>
<dbReference type="HOGENOM" id="CLU_046066_2_0_6"/>
<feature type="domain" description="AB hydrolase-1" evidence="2">
    <location>
        <begin position="34"/>
        <end position="247"/>
    </location>
</feature>
<protein>
    <recommendedName>
        <fullName evidence="2">AB hydrolase-1 domain-containing protein</fullName>
    </recommendedName>
</protein>
<dbReference type="Gene3D" id="3.40.50.1820">
    <property type="entry name" value="alpha/beta hydrolase"/>
    <property type="match status" value="1"/>
</dbReference>
<dbReference type="PANTHER" id="PTHR37017">
    <property type="entry name" value="AB HYDROLASE-1 DOMAIN-CONTAINING PROTEIN-RELATED"/>
    <property type="match status" value="1"/>
</dbReference>
<dbReference type="EMBL" id="ATDT01000005">
    <property type="protein sequence ID" value="EPF19172.1"/>
    <property type="molecule type" value="Genomic_DNA"/>
</dbReference>
<reference evidence="3 4" key="1">
    <citation type="submission" date="2013-04" db="EMBL/GenBank/DDBJ databases">
        <authorList>
            <person name="Weinstock G."/>
            <person name="Sodergren E."/>
            <person name="Lobos E.A."/>
            <person name="Fulton L."/>
            <person name="Fulton R."/>
            <person name="Courtney L."/>
            <person name="Fronick C."/>
            <person name="O'Laughlin M."/>
            <person name="Godfrey J."/>
            <person name="Wilson R.M."/>
            <person name="Miner T."/>
            <person name="Farmer C."/>
            <person name="Delehaunty K."/>
            <person name="Cordes M."/>
            <person name="Minx P."/>
            <person name="Tomlinson C."/>
            <person name="Chen J."/>
            <person name="Wollam A."/>
            <person name="Pepin K.H."/>
            <person name="Palsikar V.B."/>
            <person name="Zhang X."/>
            <person name="Suruliraj S."/>
            <person name="Perna N.T."/>
            <person name="Plunkett G."/>
            <person name="Warren W."/>
            <person name="Mitreva M."/>
            <person name="Mardis E.R."/>
            <person name="Wilson R.K."/>
        </authorList>
    </citation>
    <scope>NUCLEOTIDE SEQUENCE [LARGE SCALE GENOMIC DNA]</scope>
    <source>
        <strain evidence="3 4">DSM 4568</strain>
    </source>
</reference>
<dbReference type="PANTHER" id="PTHR37017:SF11">
    <property type="entry name" value="ESTERASE_LIPASE_THIOESTERASE DOMAIN-CONTAINING PROTEIN"/>
    <property type="match status" value="1"/>
</dbReference>
<dbReference type="InterPro" id="IPR029058">
    <property type="entry name" value="AB_hydrolase_fold"/>
</dbReference>
<dbReference type="STRING" id="566551.HMPREF0201_00901"/>
<sequence length="259" mass="27508">MENNMKPLRKTLLALTATGLMSGFAAQAETQHTIVLVHGAFADATGSWEQVIPVLQTRHYEIITAQIPLTSLADDVAATKRAIARAKGDVILVGHSWGGTVITEAGNDPKVKGLVYINAFAPSPGQSTADLANSFPAPPGSAKIIKGADGFLSLDPKAVATDFAQDATPEAQNIIGITQMPIAAASFTEKVSSAAWQQKPSWFLVGSNDRMINPDLERAMAKKIHAQITELPVSHVPMLYDPKNVARTIFKAVNITSGN</sequence>
<organism evidence="3 4">
    <name type="scientific">Cedecea davisae DSM 4568</name>
    <dbReference type="NCBI Taxonomy" id="566551"/>
    <lineage>
        <taxon>Bacteria</taxon>
        <taxon>Pseudomonadati</taxon>
        <taxon>Pseudomonadota</taxon>
        <taxon>Gammaproteobacteria</taxon>
        <taxon>Enterobacterales</taxon>
        <taxon>Enterobacteriaceae</taxon>
        <taxon>Cedecea</taxon>
    </lineage>
</organism>
<evidence type="ECO:0000259" key="2">
    <source>
        <dbReference type="Pfam" id="PF12697"/>
    </source>
</evidence>
<evidence type="ECO:0000313" key="4">
    <source>
        <dbReference type="Proteomes" id="UP000014585"/>
    </source>
</evidence>
<dbReference type="Proteomes" id="UP000014585">
    <property type="component" value="Unassembled WGS sequence"/>
</dbReference>
<dbReference type="AlphaFoldDB" id="S3JG61"/>
<accession>S3JG61</accession>
<proteinExistence type="predicted"/>
<dbReference type="InterPro" id="IPR000073">
    <property type="entry name" value="AB_hydrolase_1"/>
</dbReference>
<comment type="caution">
    <text evidence="3">The sequence shown here is derived from an EMBL/GenBank/DDBJ whole genome shotgun (WGS) entry which is preliminary data.</text>
</comment>